<evidence type="ECO:0000256" key="1">
    <source>
        <dbReference type="ARBA" id="ARBA00022603"/>
    </source>
</evidence>
<keyword evidence="3" id="KW-0949">S-adenosyl-L-methionine</keyword>
<keyword evidence="2" id="KW-0808">Transferase</keyword>
<dbReference type="Gene3D" id="1.25.40.10">
    <property type="entry name" value="Tetratricopeptide repeat domain"/>
    <property type="match status" value="1"/>
</dbReference>
<proteinExistence type="predicted"/>
<dbReference type="Pfam" id="PF01739">
    <property type="entry name" value="CheR"/>
    <property type="match status" value="1"/>
</dbReference>
<dbReference type="InterPro" id="IPR050903">
    <property type="entry name" value="Bact_Chemotaxis_MeTrfase"/>
</dbReference>
<dbReference type="SUPFAM" id="SSF48452">
    <property type="entry name" value="TPR-like"/>
    <property type="match status" value="1"/>
</dbReference>
<dbReference type="PRINTS" id="PR00996">
    <property type="entry name" value="CHERMTFRASE"/>
</dbReference>
<dbReference type="InterPro" id="IPR022642">
    <property type="entry name" value="CheR_C"/>
</dbReference>
<dbReference type="CDD" id="cd02440">
    <property type="entry name" value="AdoMet_MTases"/>
    <property type="match status" value="1"/>
</dbReference>
<dbReference type="InterPro" id="IPR011990">
    <property type="entry name" value="TPR-like_helical_dom_sf"/>
</dbReference>
<sequence length="502" mass="54447">MQGPSSQSASLLHAFISARSGMALSGTQRRRLDERLAVLRGALTEQQYLLHLQSPSGAADLASLISVIAVHKTDLFRDEVQLASFRTHVLEPLVARSPGRPLRVWSAGCATGEEVATLLILLDEAGADPNSSVLGTDISEQALLRARTLTFHPEQVRRLPVSVRDRYFLSEGARSFLAPELRGRALFQLHNLMEAPYPAHGEGFDIIFCRNVLIYFTSEAFDRVVEALAERLAPGGTLVLSAAEPLLHAPPSLRIIRCEHAFFYVRTFDIHLAPPRRLPASGSLLAEPSPPRSERRRDSGVFPTVAPSALGGDWSRDMGGPVAPSAAPMADSRRDSGRFATVSAVPARDSGRFAAVPSVPARDSGRFSSLATVALRDSGRFPSVGGGGLDPAGALTSLELMHAEADALFAQILEGAGETDVQKEEYLRRCLSLDPELAAARYLLGMMLELREEFPEAAGEYRRALRSLEEGRARATPFFLNPARLQVACARAVERMEVGKSR</sequence>
<evidence type="ECO:0000256" key="3">
    <source>
        <dbReference type="ARBA" id="ARBA00022691"/>
    </source>
</evidence>
<feature type="domain" description="CheR-type methyltransferase" evidence="5">
    <location>
        <begin position="1"/>
        <end position="269"/>
    </location>
</feature>
<dbReference type="InterPro" id="IPR029063">
    <property type="entry name" value="SAM-dependent_MTases_sf"/>
</dbReference>
<comment type="caution">
    <text evidence="6">The sequence shown here is derived from an EMBL/GenBank/DDBJ whole genome shotgun (WGS) entry which is preliminary data.</text>
</comment>
<feature type="region of interest" description="Disordered" evidence="4">
    <location>
        <begin position="281"/>
        <end position="337"/>
    </location>
</feature>
<evidence type="ECO:0000256" key="4">
    <source>
        <dbReference type="SAM" id="MobiDB-lite"/>
    </source>
</evidence>
<dbReference type="PANTHER" id="PTHR24422">
    <property type="entry name" value="CHEMOTAXIS PROTEIN METHYLTRANSFERASE"/>
    <property type="match status" value="1"/>
</dbReference>
<evidence type="ECO:0000259" key="5">
    <source>
        <dbReference type="PROSITE" id="PS50123"/>
    </source>
</evidence>
<keyword evidence="7" id="KW-1185">Reference proteome</keyword>
<accession>A0ABT5D6L5</accession>
<dbReference type="GO" id="GO:0032259">
    <property type="term" value="P:methylation"/>
    <property type="evidence" value="ECO:0007669"/>
    <property type="project" value="UniProtKB-KW"/>
</dbReference>
<dbReference type="InterPro" id="IPR000780">
    <property type="entry name" value="CheR_MeTrfase"/>
</dbReference>
<organism evidence="6 7">
    <name type="scientific">Stigmatella ashevillensis</name>
    <dbReference type="NCBI Taxonomy" id="2995309"/>
    <lineage>
        <taxon>Bacteria</taxon>
        <taxon>Pseudomonadati</taxon>
        <taxon>Myxococcota</taxon>
        <taxon>Myxococcia</taxon>
        <taxon>Myxococcales</taxon>
        <taxon>Cystobacterineae</taxon>
        <taxon>Archangiaceae</taxon>
        <taxon>Stigmatella</taxon>
    </lineage>
</organism>
<name>A0ABT5D6L5_9BACT</name>
<keyword evidence="1 6" id="KW-0489">Methyltransferase</keyword>
<dbReference type="GO" id="GO:0008168">
    <property type="term" value="F:methyltransferase activity"/>
    <property type="evidence" value="ECO:0007669"/>
    <property type="project" value="UniProtKB-KW"/>
</dbReference>
<reference evidence="6 7" key="1">
    <citation type="submission" date="2022-11" db="EMBL/GenBank/DDBJ databases">
        <title>Minimal conservation of predation-associated metabolite biosynthetic gene clusters underscores biosynthetic potential of Myxococcota including descriptions for ten novel species: Archangium lansinium sp. nov., Myxococcus landrumus sp. nov., Nannocystis bai.</title>
        <authorList>
            <person name="Ahearne A."/>
            <person name="Stevens C."/>
            <person name="Dowd S."/>
        </authorList>
    </citation>
    <scope>NUCLEOTIDE SEQUENCE [LARGE SCALE GENOMIC DNA]</scope>
    <source>
        <strain evidence="6 7">NCWAL01</strain>
    </source>
</reference>
<dbReference type="PROSITE" id="PS50123">
    <property type="entry name" value="CHER"/>
    <property type="match status" value="1"/>
</dbReference>
<dbReference type="EMBL" id="JAQNDM010000002">
    <property type="protein sequence ID" value="MDC0709305.1"/>
    <property type="molecule type" value="Genomic_DNA"/>
</dbReference>
<protein>
    <submittedName>
        <fullName evidence="6">Methyltransferase</fullName>
    </submittedName>
</protein>
<dbReference type="PANTHER" id="PTHR24422:SF19">
    <property type="entry name" value="CHEMOTAXIS PROTEIN METHYLTRANSFERASE"/>
    <property type="match status" value="1"/>
</dbReference>
<dbReference type="SMART" id="SM00138">
    <property type="entry name" value="MeTrc"/>
    <property type="match status" value="1"/>
</dbReference>
<dbReference type="Gene3D" id="3.40.50.150">
    <property type="entry name" value="Vaccinia Virus protein VP39"/>
    <property type="match status" value="1"/>
</dbReference>
<evidence type="ECO:0000313" key="6">
    <source>
        <dbReference type="EMBL" id="MDC0709305.1"/>
    </source>
</evidence>
<gene>
    <name evidence="6" type="ORF">POL68_12600</name>
</gene>
<dbReference type="RefSeq" id="WP_272137750.1">
    <property type="nucleotide sequence ID" value="NZ_JAQNDM010000002.1"/>
</dbReference>
<dbReference type="SUPFAM" id="SSF53335">
    <property type="entry name" value="S-adenosyl-L-methionine-dependent methyltransferases"/>
    <property type="match status" value="1"/>
</dbReference>
<evidence type="ECO:0000256" key="2">
    <source>
        <dbReference type="ARBA" id="ARBA00022679"/>
    </source>
</evidence>
<evidence type="ECO:0000313" key="7">
    <source>
        <dbReference type="Proteomes" id="UP001221838"/>
    </source>
</evidence>
<dbReference type="Proteomes" id="UP001221838">
    <property type="component" value="Unassembled WGS sequence"/>
</dbReference>